<evidence type="ECO:0000256" key="5">
    <source>
        <dbReference type="ARBA" id="ARBA00022989"/>
    </source>
</evidence>
<evidence type="ECO:0000256" key="3">
    <source>
        <dbReference type="ARBA" id="ARBA00022475"/>
    </source>
</evidence>
<feature type="transmembrane region" description="Helical" evidence="7">
    <location>
        <begin position="305"/>
        <end position="324"/>
    </location>
</feature>
<dbReference type="InterPro" id="IPR035906">
    <property type="entry name" value="MetI-like_sf"/>
</dbReference>
<comment type="caution">
    <text evidence="9">The sequence shown here is derived from an EMBL/GenBank/DDBJ whole genome shotgun (WGS) entry which is preliminary data.</text>
</comment>
<feature type="transmembrane region" description="Helical" evidence="7">
    <location>
        <begin position="433"/>
        <end position="452"/>
    </location>
</feature>
<feature type="transmembrane region" description="Helical" evidence="7">
    <location>
        <begin position="79"/>
        <end position="100"/>
    </location>
</feature>
<keyword evidence="10" id="KW-1185">Reference proteome</keyword>
<sequence>MTKAVTPTATEEEAVEKAPLPRSLSGQVGLRLIGQWGARIGLAWIATLILLAVFAPVLASSHPFVWKVDGKVSSPWLEHLSAVDVVLLLSLFLAVVLLALRKFAVGTRLAVWAWITTLLAGVAAGRSAMTLWSRQQDDGPGLVFVLVIIMLVGLMGLLVAIPWLSSATKRLKLAVGVIGVVVAGGFWFADVSPPANIVYSQYREATVAGQVEWQVLPPLAFSPNDYQRDTMSATGVDPRLAKPTLAHPLGTDESGADVLSRMIHATRIALAIGLIATGIAVALGILVGGLMGYFAGWVDLLGMRLVEIFSAIPVIFLLIMIVAFYGRNLYLMMVIIGVTGWVGYAIFIRAEFLKLRKMDYVQAAHACGTPLWSILFRHMLPNGVTPVLVLASFGIASAILTESTLSFLGLGLVEEPSWGQLLNQARRADGQWGLTWFPGLAIFLTVFAYNLVGEAMRDALDPRSAD</sequence>
<evidence type="ECO:0000256" key="1">
    <source>
        <dbReference type="ARBA" id="ARBA00004651"/>
    </source>
</evidence>
<evidence type="ECO:0000256" key="6">
    <source>
        <dbReference type="ARBA" id="ARBA00023136"/>
    </source>
</evidence>
<reference evidence="9 10" key="1">
    <citation type="submission" date="2020-08" db="EMBL/GenBank/DDBJ databases">
        <title>Genomic Encyclopedia of Type Strains, Phase IV (KMG-IV): sequencing the most valuable type-strain genomes for metagenomic binning, comparative biology and taxonomic classification.</title>
        <authorList>
            <person name="Goeker M."/>
        </authorList>
    </citation>
    <scope>NUCLEOTIDE SEQUENCE [LARGE SCALE GENOMIC DNA]</scope>
    <source>
        <strain evidence="9 10">DSM 103725</strain>
    </source>
</reference>
<evidence type="ECO:0000256" key="4">
    <source>
        <dbReference type="ARBA" id="ARBA00022692"/>
    </source>
</evidence>
<proteinExistence type="inferred from homology"/>
<dbReference type="CDD" id="cd06261">
    <property type="entry name" value="TM_PBP2"/>
    <property type="match status" value="1"/>
</dbReference>
<evidence type="ECO:0000256" key="7">
    <source>
        <dbReference type="RuleBase" id="RU363032"/>
    </source>
</evidence>
<comment type="similarity">
    <text evidence="7">Belongs to the binding-protein-dependent transport system permease family.</text>
</comment>
<comment type="subcellular location">
    <subcellularLocation>
        <location evidence="1 7">Cell membrane</location>
        <topology evidence="1 7">Multi-pass membrane protein</topology>
    </subcellularLocation>
</comment>
<protein>
    <submittedName>
        <fullName evidence="9">Peptide/nickel transport system permease protein</fullName>
    </submittedName>
</protein>
<dbReference type="InterPro" id="IPR050366">
    <property type="entry name" value="BP-dependent_transpt_permease"/>
</dbReference>
<organism evidence="9 10">
    <name type="scientific">Algisphaera agarilytica</name>
    <dbReference type="NCBI Taxonomy" id="1385975"/>
    <lineage>
        <taxon>Bacteria</taxon>
        <taxon>Pseudomonadati</taxon>
        <taxon>Planctomycetota</taxon>
        <taxon>Phycisphaerae</taxon>
        <taxon>Phycisphaerales</taxon>
        <taxon>Phycisphaeraceae</taxon>
        <taxon>Algisphaera</taxon>
    </lineage>
</organism>
<keyword evidence="5 7" id="KW-1133">Transmembrane helix</keyword>
<evidence type="ECO:0000313" key="9">
    <source>
        <dbReference type="EMBL" id="MBB6430593.1"/>
    </source>
</evidence>
<feature type="transmembrane region" description="Helical" evidence="7">
    <location>
        <begin position="330"/>
        <end position="348"/>
    </location>
</feature>
<dbReference type="AlphaFoldDB" id="A0A7X0LM30"/>
<dbReference type="InterPro" id="IPR000515">
    <property type="entry name" value="MetI-like"/>
</dbReference>
<keyword evidence="3" id="KW-1003">Cell membrane</keyword>
<dbReference type="GO" id="GO:0005886">
    <property type="term" value="C:plasma membrane"/>
    <property type="evidence" value="ECO:0007669"/>
    <property type="project" value="UniProtKB-SubCell"/>
</dbReference>
<feature type="transmembrane region" description="Helical" evidence="7">
    <location>
        <begin position="109"/>
        <end position="129"/>
    </location>
</feature>
<gene>
    <name evidence="9" type="ORF">HNQ40_002399</name>
</gene>
<evidence type="ECO:0000313" key="10">
    <source>
        <dbReference type="Proteomes" id="UP000541810"/>
    </source>
</evidence>
<accession>A0A7X0LM30</accession>
<dbReference type="SUPFAM" id="SSF161098">
    <property type="entry name" value="MetI-like"/>
    <property type="match status" value="1"/>
</dbReference>
<dbReference type="PROSITE" id="PS50928">
    <property type="entry name" value="ABC_TM1"/>
    <property type="match status" value="1"/>
</dbReference>
<feature type="transmembrane region" description="Helical" evidence="7">
    <location>
        <begin position="141"/>
        <end position="164"/>
    </location>
</feature>
<keyword evidence="4 7" id="KW-0812">Transmembrane</keyword>
<keyword evidence="2 7" id="KW-0813">Transport</keyword>
<dbReference type="EMBL" id="JACHGY010000001">
    <property type="protein sequence ID" value="MBB6430593.1"/>
    <property type="molecule type" value="Genomic_DNA"/>
</dbReference>
<feature type="transmembrane region" description="Helical" evidence="7">
    <location>
        <begin position="387"/>
        <end position="413"/>
    </location>
</feature>
<dbReference type="RefSeq" id="WP_221435512.1">
    <property type="nucleotide sequence ID" value="NZ_JACHGY010000001.1"/>
</dbReference>
<dbReference type="PANTHER" id="PTHR43386:SF1">
    <property type="entry name" value="D,D-DIPEPTIDE TRANSPORT SYSTEM PERMEASE PROTEIN DDPC-RELATED"/>
    <property type="match status" value="1"/>
</dbReference>
<dbReference type="PANTHER" id="PTHR43386">
    <property type="entry name" value="OLIGOPEPTIDE TRANSPORT SYSTEM PERMEASE PROTEIN APPC"/>
    <property type="match status" value="1"/>
</dbReference>
<feature type="transmembrane region" description="Helical" evidence="7">
    <location>
        <begin position="40"/>
        <end position="59"/>
    </location>
</feature>
<keyword evidence="6 7" id="KW-0472">Membrane</keyword>
<evidence type="ECO:0000256" key="2">
    <source>
        <dbReference type="ARBA" id="ARBA00022448"/>
    </source>
</evidence>
<evidence type="ECO:0000259" key="8">
    <source>
        <dbReference type="PROSITE" id="PS50928"/>
    </source>
</evidence>
<feature type="transmembrane region" description="Helical" evidence="7">
    <location>
        <begin position="268"/>
        <end position="293"/>
    </location>
</feature>
<dbReference type="Proteomes" id="UP000541810">
    <property type="component" value="Unassembled WGS sequence"/>
</dbReference>
<dbReference type="Pfam" id="PF00528">
    <property type="entry name" value="BPD_transp_1"/>
    <property type="match status" value="1"/>
</dbReference>
<feature type="transmembrane region" description="Helical" evidence="7">
    <location>
        <begin position="171"/>
        <end position="189"/>
    </location>
</feature>
<dbReference type="Gene3D" id="1.10.3720.10">
    <property type="entry name" value="MetI-like"/>
    <property type="match status" value="1"/>
</dbReference>
<feature type="domain" description="ABC transmembrane type-1" evidence="8">
    <location>
        <begin position="266"/>
        <end position="453"/>
    </location>
</feature>
<name>A0A7X0LM30_9BACT</name>
<dbReference type="GO" id="GO:0055085">
    <property type="term" value="P:transmembrane transport"/>
    <property type="evidence" value="ECO:0007669"/>
    <property type="project" value="InterPro"/>
</dbReference>